<evidence type="ECO:0000256" key="7">
    <source>
        <dbReference type="ARBA" id="ARBA00023014"/>
    </source>
</evidence>
<dbReference type="SUPFAM" id="SSF46548">
    <property type="entry name" value="alpha-helical ferredoxin"/>
    <property type="match status" value="1"/>
</dbReference>
<keyword evidence="3" id="KW-0479">Metal-binding</keyword>
<dbReference type="Proteomes" id="UP000778951">
    <property type="component" value="Unassembled WGS sequence"/>
</dbReference>
<dbReference type="GO" id="GO:0046872">
    <property type="term" value="F:metal ion binding"/>
    <property type="evidence" value="ECO:0007669"/>
    <property type="project" value="UniProtKB-KW"/>
</dbReference>
<evidence type="ECO:0000256" key="6">
    <source>
        <dbReference type="ARBA" id="ARBA00023004"/>
    </source>
</evidence>
<keyword evidence="10" id="KW-1185">Reference proteome</keyword>
<evidence type="ECO:0000256" key="3">
    <source>
        <dbReference type="ARBA" id="ARBA00022723"/>
    </source>
</evidence>
<keyword evidence="7" id="KW-0411">Iron-sulfur</keyword>
<dbReference type="Pfam" id="PF13375">
    <property type="entry name" value="RnfC_N"/>
    <property type="match status" value="1"/>
</dbReference>
<keyword evidence="1" id="KW-0813">Transport</keyword>
<accession>A0A968KZM1</accession>
<evidence type="ECO:0000256" key="4">
    <source>
        <dbReference type="ARBA" id="ARBA00022737"/>
    </source>
</evidence>
<dbReference type="Pfam" id="PF01512">
    <property type="entry name" value="Complex1_51K"/>
    <property type="match status" value="1"/>
</dbReference>
<dbReference type="PANTHER" id="PTHR43034:SF2">
    <property type="entry name" value="ION-TRANSLOCATING OXIDOREDUCTASE COMPLEX SUBUNIT C"/>
    <property type="match status" value="1"/>
</dbReference>
<organism evidence="9 10">
    <name type="scientific">Entomospira culicis</name>
    <dbReference type="NCBI Taxonomy" id="2719989"/>
    <lineage>
        <taxon>Bacteria</taxon>
        <taxon>Pseudomonadati</taxon>
        <taxon>Spirochaetota</taxon>
        <taxon>Spirochaetia</taxon>
        <taxon>Spirochaetales</taxon>
        <taxon>Spirochaetaceae</taxon>
        <taxon>Entomospira</taxon>
    </lineage>
</organism>
<reference evidence="9" key="1">
    <citation type="submission" date="2020-03" db="EMBL/GenBank/DDBJ databases">
        <title>Spirochaetal bacteria isolated from arthropods constitute a novel genus Entomospira genus novum within the order Spirochaetales.</title>
        <authorList>
            <person name="Grana-Miraglia L."/>
            <person name="Sikutova S."/>
            <person name="Fingerle V."/>
            <person name="Sing A."/>
            <person name="Castillo-Ramirez S."/>
            <person name="Margos G."/>
            <person name="Rudolf I."/>
        </authorList>
    </citation>
    <scope>NUCLEOTIDE SEQUENCE</scope>
    <source>
        <strain evidence="9">BR149</strain>
    </source>
</reference>
<feature type="domain" description="4Fe-4S ferredoxin-type" evidence="8">
    <location>
        <begin position="393"/>
        <end position="421"/>
    </location>
</feature>
<evidence type="ECO:0000256" key="5">
    <source>
        <dbReference type="ARBA" id="ARBA00022982"/>
    </source>
</evidence>
<keyword evidence="5" id="KW-0249">Electron transport</keyword>
<dbReference type="InterPro" id="IPR026902">
    <property type="entry name" value="RnfC_N"/>
</dbReference>
<evidence type="ECO:0000259" key="8">
    <source>
        <dbReference type="PROSITE" id="PS51379"/>
    </source>
</evidence>
<gene>
    <name evidence="9" type="ORF">HCT48_04565</name>
</gene>
<dbReference type="InterPro" id="IPR011538">
    <property type="entry name" value="Nuo51_FMN-bd"/>
</dbReference>
<sequence length="435" mass="47149">MRISGVKAPNKPSNQADDTFHFAAIPIIASYPVLQHAGKEALPVVHVGDRVEEGMLIAKATTMHSANIHSAIPGEVKAITSRVHVNGKKMLFIDVATGGRFRVQAKDAVRDYSNWNKQQILSELSSKGVVELDGSAVPIHIKWTTKEKSCSILVVDASEVDAYLSLAQQLLKEQLTAITSGIAIAARLLEPKTIVLVSNRTFSAELQTLSQSLKEITKLEVRELLLDAKYPYRHERLMVYSLTQERLLPSVSAEDKGMVISNIATFIASYEALAFAKPLIDRAISVAGAGVKHSRSLIAKLGTPIGFLLEECGGLTAKNATIVAHTAMLGKMVIDLDTPLTKEMVAIMALLPKETKSARPTACSGCSACFRGCPLSLAPREMYQSIKANRLDIAHAYGLSECITCGLCSYHCPARLELSQTFVQAQDKPTLTGRQ</sequence>
<keyword evidence="2" id="KW-0004">4Fe-4S</keyword>
<dbReference type="InterPro" id="IPR017900">
    <property type="entry name" value="4Fe4S_Fe_S_CS"/>
</dbReference>
<dbReference type="AlphaFoldDB" id="A0A968KZM1"/>
<dbReference type="PANTHER" id="PTHR43034">
    <property type="entry name" value="ION-TRANSLOCATING OXIDOREDUCTASE COMPLEX SUBUNIT C"/>
    <property type="match status" value="1"/>
</dbReference>
<dbReference type="RefSeq" id="WP_167695575.1">
    <property type="nucleotide sequence ID" value="NZ_CP118181.1"/>
</dbReference>
<dbReference type="InterPro" id="IPR017896">
    <property type="entry name" value="4Fe4S_Fe-S-bd"/>
</dbReference>
<protein>
    <submittedName>
        <fullName evidence="9">RnfABCDGE type electron transport complex subunit C</fullName>
    </submittedName>
</protein>
<dbReference type="Gene3D" id="3.30.70.20">
    <property type="match status" value="1"/>
</dbReference>
<dbReference type="Pfam" id="PF13237">
    <property type="entry name" value="Fer4_10"/>
    <property type="match status" value="1"/>
</dbReference>
<dbReference type="EMBL" id="JAATLM010000001">
    <property type="protein sequence ID" value="NIZ69486.1"/>
    <property type="molecule type" value="Genomic_DNA"/>
</dbReference>
<proteinExistence type="predicted"/>
<dbReference type="PROSITE" id="PS51379">
    <property type="entry name" value="4FE4S_FER_2"/>
    <property type="match status" value="1"/>
</dbReference>
<dbReference type="Gene3D" id="3.40.50.11540">
    <property type="entry name" value="NADH-ubiquinone oxidoreductase 51kDa subunit"/>
    <property type="match status" value="1"/>
</dbReference>
<comment type="caution">
    <text evidence="9">The sequence shown here is derived from an EMBL/GenBank/DDBJ whole genome shotgun (WGS) entry which is preliminary data.</text>
</comment>
<dbReference type="SUPFAM" id="SSF142019">
    <property type="entry name" value="Nqo1 FMN-binding domain-like"/>
    <property type="match status" value="1"/>
</dbReference>
<dbReference type="InterPro" id="IPR037225">
    <property type="entry name" value="Nuo51_FMN-bd_sf"/>
</dbReference>
<dbReference type="NCBIfam" id="TIGR01945">
    <property type="entry name" value="rnfC"/>
    <property type="match status" value="1"/>
</dbReference>
<dbReference type="GO" id="GO:0016020">
    <property type="term" value="C:membrane"/>
    <property type="evidence" value="ECO:0007669"/>
    <property type="project" value="InterPro"/>
</dbReference>
<evidence type="ECO:0000313" key="9">
    <source>
        <dbReference type="EMBL" id="NIZ69486.1"/>
    </source>
</evidence>
<dbReference type="GO" id="GO:0009055">
    <property type="term" value="F:electron transfer activity"/>
    <property type="evidence" value="ECO:0007669"/>
    <property type="project" value="InterPro"/>
</dbReference>
<dbReference type="GO" id="GO:0051539">
    <property type="term" value="F:4 iron, 4 sulfur cluster binding"/>
    <property type="evidence" value="ECO:0007669"/>
    <property type="project" value="UniProtKB-KW"/>
</dbReference>
<dbReference type="InterPro" id="IPR010208">
    <property type="entry name" value="Ion_transpt_RnfC/RsxC"/>
</dbReference>
<keyword evidence="6" id="KW-0408">Iron</keyword>
<evidence type="ECO:0000256" key="2">
    <source>
        <dbReference type="ARBA" id="ARBA00022485"/>
    </source>
</evidence>
<dbReference type="PROSITE" id="PS00198">
    <property type="entry name" value="4FE4S_FER_1"/>
    <property type="match status" value="2"/>
</dbReference>
<keyword evidence="4" id="KW-0677">Repeat</keyword>
<name>A0A968KZM1_9SPIO</name>
<evidence type="ECO:0000313" key="10">
    <source>
        <dbReference type="Proteomes" id="UP000778951"/>
    </source>
</evidence>
<evidence type="ECO:0000256" key="1">
    <source>
        <dbReference type="ARBA" id="ARBA00022448"/>
    </source>
</evidence>